<accession>A0A495JPV8</accession>
<name>A0A495JPV8_9ACTN</name>
<organism evidence="1 2">
    <name type="scientific">Micromonospora pisi</name>
    <dbReference type="NCBI Taxonomy" id="589240"/>
    <lineage>
        <taxon>Bacteria</taxon>
        <taxon>Bacillati</taxon>
        <taxon>Actinomycetota</taxon>
        <taxon>Actinomycetes</taxon>
        <taxon>Micromonosporales</taxon>
        <taxon>Micromonosporaceae</taxon>
        <taxon>Micromonospora</taxon>
    </lineage>
</organism>
<dbReference type="AlphaFoldDB" id="A0A495JPV8"/>
<comment type="caution">
    <text evidence="1">The sequence shown here is derived from an EMBL/GenBank/DDBJ whole genome shotgun (WGS) entry which is preliminary data.</text>
</comment>
<gene>
    <name evidence="1" type="ORF">BDK92_4786</name>
</gene>
<dbReference type="Proteomes" id="UP000277671">
    <property type="component" value="Unassembled WGS sequence"/>
</dbReference>
<dbReference type="EMBL" id="RBKT01000001">
    <property type="protein sequence ID" value="RKR90414.1"/>
    <property type="molecule type" value="Genomic_DNA"/>
</dbReference>
<protein>
    <submittedName>
        <fullName evidence="1">Uncharacterized protein</fullName>
    </submittedName>
</protein>
<keyword evidence="2" id="KW-1185">Reference proteome</keyword>
<sequence length="261" mass="30119">MQPEVFIAIGSAVVSLLSVLFTTISARRVTVLQYQLEEQRHQQSKAELAEQLLSRYREPLLWSVHALQGRLFNCVRPGFLSTYLHCGDPDDERYTRDYTVYVLAEYLCWVEIIRREQQFLDLGDVERNKRFFGFLDRMTQIIAALDLPAQLRLFRGQQRAIGELMLVRLEDGGSIRYESRGYAEFCESLDTDPRFASWFTRLRSDVDVIAAADWDGNARLVRMQHELIALIDFLDPDAARLATPNRALLDRNLIGKITTNA</sequence>
<reference evidence="1 2" key="1">
    <citation type="submission" date="2018-10" db="EMBL/GenBank/DDBJ databases">
        <title>Sequencing the genomes of 1000 actinobacteria strains.</title>
        <authorList>
            <person name="Klenk H.-P."/>
        </authorList>
    </citation>
    <scope>NUCLEOTIDE SEQUENCE [LARGE SCALE GENOMIC DNA]</scope>
    <source>
        <strain evidence="1 2">DSM 45175</strain>
    </source>
</reference>
<evidence type="ECO:0000313" key="1">
    <source>
        <dbReference type="EMBL" id="RKR90414.1"/>
    </source>
</evidence>
<evidence type="ECO:0000313" key="2">
    <source>
        <dbReference type="Proteomes" id="UP000277671"/>
    </source>
</evidence>
<proteinExistence type="predicted"/>